<reference evidence="1 2" key="1">
    <citation type="submission" date="2014-04" db="EMBL/GenBank/DDBJ databases">
        <authorList>
            <consortium name="DOE Joint Genome Institute"/>
            <person name="Kuo A."/>
            <person name="Kohler A."/>
            <person name="Nagy L.G."/>
            <person name="Floudas D."/>
            <person name="Copeland A."/>
            <person name="Barry K.W."/>
            <person name="Cichocki N."/>
            <person name="Veneault-Fourrey C."/>
            <person name="LaButti K."/>
            <person name="Lindquist E.A."/>
            <person name="Lipzen A."/>
            <person name="Lundell T."/>
            <person name="Morin E."/>
            <person name="Murat C."/>
            <person name="Sun H."/>
            <person name="Tunlid A."/>
            <person name="Henrissat B."/>
            <person name="Grigoriev I.V."/>
            <person name="Hibbett D.S."/>
            <person name="Martin F."/>
            <person name="Nordberg H.P."/>
            <person name="Cantor M.N."/>
            <person name="Hua S.X."/>
        </authorList>
    </citation>
    <scope>NUCLEOTIDE SEQUENCE [LARGE SCALE GENOMIC DNA]</scope>
    <source>
        <strain evidence="1 2">LaAM-08-1</strain>
    </source>
</reference>
<dbReference type="Proteomes" id="UP000054477">
    <property type="component" value="Unassembled WGS sequence"/>
</dbReference>
<proteinExistence type="predicted"/>
<accession>A0A0C9XB86</accession>
<evidence type="ECO:0000313" key="1">
    <source>
        <dbReference type="EMBL" id="KIJ98763.1"/>
    </source>
</evidence>
<organism evidence="1 2">
    <name type="scientific">Laccaria amethystina LaAM-08-1</name>
    <dbReference type="NCBI Taxonomy" id="1095629"/>
    <lineage>
        <taxon>Eukaryota</taxon>
        <taxon>Fungi</taxon>
        <taxon>Dikarya</taxon>
        <taxon>Basidiomycota</taxon>
        <taxon>Agaricomycotina</taxon>
        <taxon>Agaricomycetes</taxon>
        <taxon>Agaricomycetidae</taxon>
        <taxon>Agaricales</taxon>
        <taxon>Agaricineae</taxon>
        <taxon>Hydnangiaceae</taxon>
        <taxon>Laccaria</taxon>
    </lineage>
</organism>
<evidence type="ECO:0000313" key="2">
    <source>
        <dbReference type="Proteomes" id="UP000054477"/>
    </source>
</evidence>
<gene>
    <name evidence="1" type="ORF">K443DRAFT_8950</name>
</gene>
<name>A0A0C9XB86_9AGAR</name>
<reference evidence="2" key="2">
    <citation type="submission" date="2015-01" db="EMBL/GenBank/DDBJ databases">
        <title>Evolutionary Origins and Diversification of the Mycorrhizal Mutualists.</title>
        <authorList>
            <consortium name="DOE Joint Genome Institute"/>
            <consortium name="Mycorrhizal Genomics Consortium"/>
            <person name="Kohler A."/>
            <person name="Kuo A."/>
            <person name="Nagy L.G."/>
            <person name="Floudas D."/>
            <person name="Copeland A."/>
            <person name="Barry K.W."/>
            <person name="Cichocki N."/>
            <person name="Veneault-Fourrey C."/>
            <person name="LaButti K."/>
            <person name="Lindquist E.A."/>
            <person name="Lipzen A."/>
            <person name="Lundell T."/>
            <person name="Morin E."/>
            <person name="Murat C."/>
            <person name="Riley R."/>
            <person name="Ohm R."/>
            <person name="Sun H."/>
            <person name="Tunlid A."/>
            <person name="Henrissat B."/>
            <person name="Grigoriev I.V."/>
            <person name="Hibbett D.S."/>
            <person name="Martin F."/>
        </authorList>
    </citation>
    <scope>NUCLEOTIDE SEQUENCE [LARGE SCALE GENOMIC DNA]</scope>
    <source>
        <strain evidence="2">LaAM-08-1</strain>
    </source>
</reference>
<dbReference type="HOGENOM" id="CLU_1731749_0_0_1"/>
<dbReference type="EMBL" id="KN838662">
    <property type="protein sequence ID" value="KIJ98763.1"/>
    <property type="molecule type" value="Genomic_DNA"/>
</dbReference>
<dbReference type="AlphaFoldDB" id="A0A0C9XB86"/>
<sequence length="151" mass="17077">MQPIPFDISESITNILTSEDNPDIKTLQASSQTCKLAAELCLKHISSFISINGSKDTVRFYELIKVNPDIPVYIRRLRYLLNNHINEREPQLFEVLRKRCRSLYSINPIPNKAHSASRNEARLSGTLLLPPATPAPSLPEIPHPELDHPTN</sequence>
<keyword evidence="2" id="KW-1185">Reference proteome</keyword>
<protein>
    <submittedName>
        <fullName evidence="1">Uncharacterized protein</fullName>
    </submittedName>
</protein>